<dbReference type="GO" id="GO:0009734">
    <property type="term" value="P:auxin-activated signaling pathway"/>
    <property type="evidence" value="ECO:0007669"/>
    <property type="project" value="InterPro"/>
</dbReference>
<reference evidence="8" key="3">
    <citation type="submission" date="2020-12" db="UniProtKB">
        <authorList>
            <consortium name="EnsemblPlants"/>
        </authorList>
    </citation>
    <scope>IDENTIFICATION</scope>
</reference>
<evidence type="ECO:0000313" key="9">
    <source>
        <dbReference type="Proteomes" id="UP000006727"/>
    </source>
</evidence>
<dbReference type="Gramene" id="Pp3c4_3550V3.5">
    <property type="protein sequence ID" value="Pp3c4_3550V3.5"/>
    <property type="gene ID" value="Pp3c4_3550"/>
</dbReference>
<dbReference type="GeneID" id="112280860"/>
<sequence>MDTVYVKSGQHVRSRAVLIAVINVIAVLAALALISLGIWLATRPGDCEKYLTVPVFLLGAFFLLVAVLGVSGSWFGFVPVLYTYLVLMFVVALGFLALSIFIFAVTSPGQGYYVAGQNFKEYRISDYSQYMQDRLDKVSNWNHLKAVIASHDTCAYFDNLSPVDYPYAQPSPVQSGCCRPPAECGYAYTGNGTFTTTSVPLSANPDCVRYTNDETIKCYDCDSCKGGVAEDLRKTGKIAGIVTLVLFVILVAILLVACTVGHHIRREYWSRV</sequence>
<dbReference type="EnsemblPlants" id="Pp3c4_3550V3.5">
    <property type="protein sequence ID" value="Pp3c4_3550V3.5"/>
    <property type="gene ID" value="Pp3c4_3550"/>
</dbReference>
<dbReference type="InterPro" id="IPR044991">
    <property type="entry name" value="TET_plant"/>
</dbReference>
<organism evidence="7">
    <name type="scientific">Physcomitrium patens</name>
    <name type="common">Spreading-leaved earth moss</name>
    <name type="synonym">Physcomitrella patens</name>
    <dbReference type="NCBI Taxonomy" id="3218"/>
    <lineage>
        <taxon>Eukaryota</taxon>
        <taxon>Viridiplantae</taxon>
        <taxon>Streptophyta</taxon>
        <taxon>Embryophyta</taxon>
        <taxon>Bryophyta</taxon>
        <taxon>Bryophytina</taxon>
        <taxon>Bryopsida</taxon>
        <taxon>Funariidae</taxon>
        <taxon>Funariales</taxon>
        <taxon>Funariaceae</taxon>
        <taxon>Physcomitrium</taxon>
    </lineage>
</organism>
<feature type="transmembrane region" description="Helical" evidence="6">
    <location>
        <begin position="16"/>
        <end position="41"/>
    </location>
</feature>
<dbReference type="RefSeq" id="XP_024372518.1">
    <property type="nucleotide sequence ID" value="XM_024516750.2"/>
</dbReference>
<dbReference type="EnsemblPlants" id="Pp3c4_3550V3.6">
    <property type="protein sequence ID" value="Pp3c4_3550V3.6"/>
    <property type="gene ID" value="Pp3c4_3550"/>
</dbReference>
<dbReference type="InterPro" id="IPR018499">
    <property type="entry name" value="Tetraspanin/Peripherin"/>
</dbReference>
<reference evidence="7 9" key="2">
    <citation type="journal article" date="2018" name="Plant J.">
        <title>The Physcomitrella patens chromosome-scale assembly reveals moss genome structure and evolution.</title>
        <authorList>
            <person name="Lang D."/>
            <person name="Ullrich K.K."/>
            <person name="Murat F."/>
            <person name="Fuchs J."/>
            <person name="Jenkins J."/>
            <person name="Haas F.B."/>
            <person name="Piednoel M."/>
            <person name="Gundlach H."/>
            <person name="Van Bel M."/>
            <person name="Meyberg R."/>
            <person name="Vives C."/>
            <person name="Morata J."/>
            <person name="Symeonidi A."/>
            <person name="Hiss M."/>
            <person name="Muchero W."/>
            <person name="Kamisugi Y."/>
            <person name="Saleh O."/>
            <person name="Blanc G."/>
            <person name="Decker E.L."/>
            <person name="van Gessel N."/>
            <person name="Grimwood J."/>
            <person name="Hayes R.D."/>
            <person name="Graham S.W."/>
            <person name="Gunter L.E."/>
            <person name="McDaniel S.F."/>
            <person name="Hoernstein S.N.W."/>
            <person name="Larsson A."/>
            <person name="Li F.W."/>
            <person name="Perroud P.F."/>
            <person name="Phillips J."/>
            <person name="Ranjan P."/>
            <person name="Rokshar D.S."/>
            <person name="Rothfels C.J."/>
            <person name="Schneider L."/>
            <person name="Shu S."/>
            <person name="Stevenson D.W."/>
            <person name="Thummler F."/>
            <person name="Tillich M."/>
            <person name="Villarreal Aguilar J.C."/>
            <person name="Widiez T."/>
            <person name="Wong G.K."/>
            <person name="Wymore A."/>
            <person name="Zhang Y."/>
            <person name="Zimmer A.D."/>
            <person name="Quatrano R.S."/>
            <person name="Mayer K.F.X."/>
            <person name="Goodstein D."/>
            <person name="Casacuberta J.M."/>
            <person name="Vandepoele K."/>
            <person name="Reski R."/>
            <person name="Cuming A.C."/>
            <person name="Tuskan G.A."/>
            <person name="Maumus F."/>
            <person name="Salse J."/>
            <person name="Schmutz J."/>
            <person name="Rensing S.A."/>
        </authorList>
    </citation>
    <scope>NUCLEOTIDE SEQUENCE [LARGE SCALE GENOMIC DNA]</scope>
    <source>
        <strain evidence="8 9">cv. Gransden 2004</strain>
    </source>
</reference>
<dbReference type="RefSeq" id="XP_024372517.1">
    <property type="nucleotide sequence ID" value="XM_024516749.2"/>
</dbReference>
<dbReference type="Gramene" id="Pp3c4_3550V3.4">
    <property type="protein sequence ID" value="Pp3c4_3550V3.4"/>
    <property type="gene ID" value="Pp3c4_3550"/>
</dbReference>
<dbReference type="GO" id="GO:0005886">
    <property type="term" value="C:plasma membrane"/>
    <property type="evidence" value="ECO:0000318"/>
    <property type="project" value="GO_Central"/>
</dbReference>
<dbReference type="HOGENOM" id="CLU_066970_0_0_1"/>
<dbReference type="Proteomes" id="UP000006727">
    <property type="component" value="Chromosome 4"/>
</dbReference>
<name>A9TQE7_PHYPA</name>
<dbReference type="PaxDb" id="3218-PP1S287_67V6.3"/>
<dbReference type="KEGG" id="ppp:112280860"/>
<evidence type="ECO:0000256" key="4">
    <source>
        <dbReference type="ARBA" id="ARBA00022989"/>
    </source>
</evidence>
<dbReference type="GO" id="GO:0009506">
    <property type="term" value="C:plasmodesma"/>
    <property type="evidence" value="ECO:0000318"/>
    <property type="project" value="GO_Central"/>
</dbReference>
<dbReference type="eggNOG" id="ENOG502QQQM">
    <property type="taxonomic scope" value="Eukaryota"/>
</dbReference>
<dbReference type="EnsemblPlants" id="Pp3c4_3550V3.2">
    <property type="protein sequence ID" value="Pp3c4_3550V3.2"/>
    <property type="gene ID" value="Pp3c4_3550"/>
</dbReference>
<gene>
    <name evidence="8" type="primary">LOC112280860</name>
    <name evidence="7" type="ORF">PHYPA_005721</name>
</gene>
<evidence type="ECO:0000256" key="6">
    <source>
        <dbReference type="SAM" id="Phobius"/>
    </source>
</evidence>
<dbReference type="RefSeq" id="XP_024372515.1">
    <property type="nucleotide sequence ID" value="XM_024516747.2"/>
</dbReference>
<evidence type="ECO:0000256" key="1">
    <source>
        <dbReference type="ARBA" id="ARBA00004141"/>
    </source>
</evidence>
<feature type="transmembrane region" description="Helical" evidence="6">
    <location>
        <begin position="241"/>
        <end position="264"/>
    </location>
</feature>
<dbReference type="Gramene" id="Pp3c4_3550V3.3">
    <property type="protein sequence ID" value="Pp3c4_3550V3.3"/>
    <property type="gene ID" value="Pp3c4_3550"/>
</dbReference>
<comment type="subcellular location">
    <subcellularLocation>
        <location evidence="1">Membrane</location>
        <topology evidence="1">Multi-pass membrane protein</topology>
    </subcellularLocation>
</comment>
<dbReference type="EnsemblPlants" id="Pp3c4_3550V3.1">
    <property type="protein sequence ID" value="Pp3c4_3550V3.1"/>
    <property type="gene ID" value="Pp3c4_3550"/>
</dbReference>
<dbReference type="RefSeq" id="XP_024372516.1">
    <property type="nucleotide sequence ID" value="XM_024516748.2"/>
</dbReference>
<accession>A9TQE7</accession>
<keyword evidence="9" id="KW-1185">Reference proteome</keyword>
<comment type="similarity">
    <text evidence="2">Belongs to the tetraspanin (TM4SF) family.</text>
</comment>
<dbReference type="OrthoDB" id="620353at2759"/>
<feature type="transmembrane region" description="Helical" evidence="6">
    <location>
        <begin position="53"/>
        <end position="75"/>
    </location>
</feature>
<keyword evidence="3 6" id="KW-0812">Transmembrane</keyword>
<evidence type="ECO:0000313" key="7">
    <source>
        <dbReference type="EMBL" id="PNR54828.1"/>
    </source>
</evidence>
<dbReference type="PANTHER" id="PTHR32191">
    <property type="entry name" value="TETRASPANIN-8-RELATED"/>
    <property type="match status" value="1"/>
</dbReference>
<dbReference type="EnsemblPlants" id="Pp3c4_3550V3.3">
    <property type="protein sequence ID" value="Pp3c4_3550V3.3"/>
    <property type="gene ID" value="Pp3c4_3550"/>
</dbReference>
<dbReference type="EMBL" id="ABEU02000004">
    <property type="protein sequence ID" value="PNR54828.1"/>
    <property type="molecule type" value="Genomic_DNA"/>
</dbReference>
<dbReference type="AlphaFoldDB" id="A9TQE7"/>
<reference evidence="7 9" key="1">
    <citation type="journal article" date="2008" name="Science">
        <title>The Physcomitrella genome reveals evolutionary insights into the conquest of land by plants.</title>
        <authorList>
            <person name="Rensing S."/>
            <person name="Lang D."/>
            <person name="Zimmer A."/>
            <person name="Terry A."/>
            <person name="Salamov A."/>
            <person name="Shapiro H."/>
            <person name="Nishiyama T."/>
            <person name="Perroud P.-F."/>
            <person name="Lindquist E."/>
            <person name="Kamisugi Y."/>
            <person name="Tanahashi T."/>
            <person name="Sakakibara K."/>
            <person name="Fujita T."/>
            <person name="Oishi K."/>
            <person name="Shin-I T."/>
            <person name="Kuroki Y."/>
            <person name="Toyoda A."/>
            <person name="Suzuki Y."/>
            <person name="Hashimoto A."/>
            <person name="Yamaguchi K."/>
            <person name="Sugano A."/>
            <person name="Kohara Y."/>
            <person name="Fujiyama A."/>
            <person name="Anterola A."/>
            <person name="Aoki S."/>
            <person name="Ashton N."/>
            <person name="Barbazuk W.B."/>
            <person name="Barker E."/>
            <person name="Bennetzen J."/>
            <person name="Bezanilla M."/>
            <person name="Blankenship R."/>
            <person name="Cho S.H."/>
            <person name="Dutcher S."/>
            <person name="Estelle M."/>
            <person name="Fawcett J.A."/>
            <person name="Gundlach H."/>
            <person name="Hanada K."/>
            <person name="Heyl A."/>
            <person name="Hicks K.A."/>
            <person name="Hugh J."/>
            <person name="Lohr M."/>
            <person name="Mayer K."/>
            <person name="Melkozernov A."/>
            <person name="Murata T."/>
            <person name="Nelson D."/>
            <person name="Pils B."/>
            <person name="Prigge M."/>
            <person name="Reiss B."/>
            <person name="Renner T."/>
            <person name="Rombauts S."/>
            <person name="Rushton P."/>
            <person name="Sanderfoot A."/>
            <person name="Schween G."/>
            <person name="Shiu S.-H."/>
            <person name="Stueber K."/>
            <person name="Theodoulou F.L."/>
            <person name="Tu H."/>
            <person name="Van de Peer Y."/>
            <person name="Verrier P.J."/>
            <person name="Waters E."/>
            <person name="Wood A."/>
            <person name="Yang L."/>
            <person name="Cove D."/>
            <person name="Cuming A."/>
            <person name="Hasebe M."/>
            <person name="Lucas S."/>
            <person name="Mishler D.B."/>
            <person name="Reski R."/>
            <person name="Grigoriev I."/>
            <person name="Quatrano R.S."/>
            <person name="Boore J.L."/>
        </authorList>
    </citation>
    <scope>NUCLEOTIDE SEQUENCE [LARGE SCALE GENOMIC DNA]</scope>
    <source>
        <strain evidence="8 9">cv. Gransden 2004</strain>
    </source>
</reference>
<evidence type="ECO:0000256" key="3">
    <source>
        <dbReference type="ARBA" id="ARBA00022692"/>
    </source>
</evidence>
<dbReference type="EnsemblPlants" id="Pp3c4_3550V3.4">
    <property type="protein sequence ID" value="Pp3c4_3550V3.4"/>
    <property type="gene ID" value="Pp3c4_3550"/>
</dbReference>
<evidence type="ECO:0000313" key="8">
    <source>
        <dbReference type="EnsemblPlants" id="Pp3c4_3550V3.1"/>
    </source>
</evidence>
<keyword evidence="5 6" id="KW-0472">Membrane</keyword>
<dbReference type="OMA" id="NRDCKLY"/>
<evidence type="ECO:0000256" key="2">
    <source>
        <dbReference type="ARBA" id="ARBA00006840"/>
    </source>
</evidence>
<keyword evidence="4 6" id="KW-1133">Transmembrane helix</keyword>
<dbReference type="Gramene" id="Pp3c4_3550V3.6">
    <property type="protein sequence ID" value="Pp3c4_3550V3.6"/>
    <property type="gene ID" value="Pp3c4_3550"/>
</dbReference>
<dbReference type="Gramene" id="Pp3c4_3550V3.1">
    <property type="protein sequence ID" value="Pp3c4_3550V3.1"/>
    <property type="gene ID" value="Pp3c4_3550"/>
</dbReference>
<dbReference type="Pfam" id="PF00335">
    <property type="entry name" value="Tetraspanin"/>
    <property type="match status" value="1"/>
</dbReference>
<feature type="transmembrane region" description="Helical" evidence="6">
    <location>
        <begin position="81"/>
        <end position="105"/>
    </location>
</feature>
<proteinExistence type="inferred from homology"/>
<dbReference type="Gramene" id="Pp3c4_3550V3.2">
    <property type="protein sequence ID" value="Pp3c4_3550V3.2"/>
    <property type="gene ID" value="Pp3c4_3550"/>
</dbReference>
<protein>
    <submittedName>
        <fullName evidence="7 8">Uncharacterized protein</fullName>
    </submittedName>
</protein>
<evidence type="ECO:0000256" key="5">
    <source>
        <dbReference type="ARBA" id="ARBA00023136"/>
    </source>
</evidence>